<dbReference type="EMBL" id="JAAGNA010000827">
    <property type="protein sequence ID" value="NEC51575.1"/>
    <property type="molecule type" value="Genomic_DNA"/>
</dbReference>
<evidence type="ECO:0000313" key="4">
    <source>
        <dbReference type="Proteomes" id="UP000471745"/>
    </source>
</evidence>
<comment type="caution">
    <text evidence="3">The sequence shown here is derived from an EMBL/GenBank/DDBJ whole genome shotgun (WGS) entry which is preliminary data.</text>
</comment>
<keyword evidence="4" id="KW-1185">Reference proteome</keyword>
<dbReference type="InterPro" id="IPR030395">
    <property type="entry name" value="GP_PDE_dom"/>
</dbReference>
<sequence>MHVRAVAASTTALAGAAVLLLPLSPARAAEGAAPAPVVVAHRGASGYAPENTLAAVDKAADLGAEWVENDVQRTKDGALVVVHDDSLQRTTDVEEVFPDRAPWKVKDFTAAEIARLDAGSWFDPKYAGARVPTLEQYVHRIDQHRQKLLLEIKNPQLYPGIERDILKVLTDEGWLDPAHVRQRLIVQSFDADSVRTVHQLAPAVKTGLLGTPPVADLPAYAAFTDQINPSHASLTADYVTAVHAFKGAHGKRLETFTWTVNDAAAARRVAGYGVDGIITNNPDVVRDAVGG</sequence>
<organism evidence="3 4">
    <name type="scientific">Actinospica acidiphila</name>
    <dbReference type="NCBI Taxonomy" id="304899"/>
    <lineage>
        <taxon>Bacteria</taxon>
        <taxon>Bacillati</taxon>
        <taxon>Actinomycetota</taxon>
        <taxon>Actinomycetes</taxon>
        <taxon>Catenulisporales</taxon>
        <taxon>Actinospicaceae</taxon>
        <taxon>Actinospica</taxon>
    </lineage>
</organism>
<feature type="signal peptide" evidence="1">
    <location>
        <begin position="1"/>
        <end position="28"/>
    </location>
</feature>
<dbReference type="InterPro" id="IPR017946">
    <property type="entry name" value="PLC-like_Pdiesterase_TIM-brl"/>
</dbReference>
<dbReference type="Pfam" id="PF03009">
    <property type="entry name" value="GDPD"/>
    <property type="match status" value="1"/>
</dbReference>
<keyword evidence="1" id="KW-0732">Signal</keyword>
<dbReference type="GO" id="GO:0006629">
    <property type="term" value="P:lipid metabolic process"/>
    <property type="evidence" value="ECO:0007669"/>
    <property type="project" value="InterPro"/>
</dbReference>
<protein>
    <submittedName>
        <fullName evidence="3">Glycerophosphodiester phosphodiesterase</fullName>
    </submittedName>
</protein>
<evidence type="ECO:0000256" key="1">
    <source>
        <dbReference type="SAM" id="SignalP"/>
    </source>
</evidence>
<proteinExistence type="predicted"/>
<feature type="domain" description="GP-PDE" evidence="2">
    <location>
        <begin position="36"/>
        <end position="289"/>
    </location>
</feature>
<dbReference type="SUPFAM" id="SSF51695">
    <property type="entry name" value="PLC-like phosphodiesterases"/>
    <property type="match status" value="1"/>
</dbReference>
<dbReference type="PANTHER" id="PTHR46211">
    <property type="entry name" value="GLYCEROPHOSPHORYL DIESTER PHOSPHODIESTERASE"/>
    <property type="match status" value="1"/>
</dbReference>
<evidence type="ECO:0000259" key="2">
    <source>
        <dbReference type="PROSITE" id="PS51704"/>
    </source>
</evidence>
<reference evidence="3 4" key="1">
    <citation type="submission" date="2020-01" db="EMBL/GenBank/DDBJ databases">
        <title>Insect and environment-associated Actinomycetes.</title>
        <authorList>
            <person name="Currrie C."/>
            <person name="Chevrette M."/>
            <person name="Carlson C."/>
            <person name="Stubbendieck R."/>
            <person name="Wendt-Pienkowski E."/>
        </authorList>
    </citation>
    <scope>NUCLEOTIDE SEQUENCE [LARGE SCALE GENOMIC DNA]</scope>
    <source>
        <strain evidence="3 4">SID8189</strain>
    </source>
</reference>
<dbReference type="RefSeq" id="WP_163090319.1">
    <property type="nucleotide sequence ID" value="NZ_JAAGNA010000827.1"/>
</dbReference>
<evidence type="ECO:0000313" key="3">
    <source>
        <dbReference type="EMBL" id="NEC51575.1"/>
    </source>
</evidence>
<gene>
    <name evidence="3" type="ORF">G3I18_23880</name>
</gene>
<dbReference type="Gene3D" id="3.20.20.190">
    <property type="entry name" value="Phosphatidylinositol (PI) phosphodiesterase"/>
    <property type="match status" value="1"/>
</dbReference>
<feature type="chain" id="PRO_5040764282" evidence="1">
    <location>
        <begin position="29"/>
        <end position="291"/>
    </location>
</feature>
<accession>A0A9X5HEA2</accession>
<dbReference type="Proteomes" id="UP000471745">
    <property type="component" value="Unassembled WGS sequence"/>
</dbReference>
<dbReference type="PROSITE" id="PS51704">
    <property type="entry name" value="GP_PDE"/>
    <property type="match status" value="1"/>
</dbReference>
<dbReference type="AlphaFoldDB" id="A0A9X5HEA2"/>
<dbReference type="PANTHER" id="PTHR46211:SF1">
    <property type="entry name" value="GLYCEROPHOSPHODIESTER PHOSPHODIESTERASE, CYTOPLASMIC"/>
    <property type="match status" value="1"/>
</dbReference>
<name>A0A9X5HEA2_9ACTN</name>
<dbReference type="GO" id="GO:0008081">
    <property type="term" value="F:phosphoric diester hydrolase activity"/>
    <property type="evidence" value="ECO:0007669"/>
    <property type="project" value="InterPro"/>
</dbReference>